<dbReference type="NCBIfam" id="NF009891">
    <property type="entry name" value="PRK13351.1-1"/>
    <property type="match status" value="1"/>
</dbReference>
<dbReference type="InterPro" id="IPR053905">
    <property type="entry name" value="EF-G-like_DII"/>
</dbReference>
<dbReference type="GO" id="GO:0003924">
    <property type="term" value="F:GTPase activity"/>
    <property type="evidence" value="ECO:0007669"/>
    <property type="project" value="InterPro"/>
</dbReference>
<dbReference type="Gene3D" id="2.40.30.10">
    <property type="entry name" value="Translation factors"/>
    <property type="match status" value="1"/>
</dbReference>
<dbReference type="EMBL" id="DF967972">
    <property type="protein sequence ID" value="GAP15325.1"/>
    <property type="molecule type" value="Genomic_DNA"/>
</dbReference>
<comment type="function">
    <text evidence="6">Catalyzes the GTP-dependent ribosomal translocation step during translation elongation. During this step, the ribosome changes from the pre-translocational (PRE) to the post-translocational (POST) state as the newly formed A-site-bound peptidyl-tRNA and P-site-bound deacylated tRNA move to the P and E sites, respectively. Catalyzes the coordinated movement of the two tRNA molecules, the mRNA and conformational changes in the ribosome.</text>
</comment>
<dbReference type="FunFam" id="3.30.70.870:FF:000001">
    <property type="entry name" value="Elongation factor G"/>
    <property type="match status" value="1"/>
</dbReference>
<dbReference type="InterPro" id="IPR035647">
    <property type="entry name" value="EFG_III/V"/>
</dbReference>
<evidence type="ECO:0000256" key="1">
    <source>
        <dbReference type="ARBA" id="ARBA00005870"/>
    </source>
</evidence>
<proteinExistence type="inferred from homology"/>
<dbReference type="FunFam" id="3.30.230.10:FF:000003">
    <property type="entry name" value="Elongation factor G"/>
    <property type="match status" value="1"/>
</dbReference>
<dbReference type="NCBIfam" id="NF009381">
    <property type="entry name" value="PRK12740.1-5"/>
    <property type="match status" value="1"/>
</dbReference>
<dbReference type="PANTHER" id="PTHR43261:SF1">
    <property type="entry name" value="RIBOSOME-RELEASING FACTOR 2, MITOCHONDRIAL"/>
    <property type="match status" value="1"/>
</dbReference>
<dbReference type="SUPFAM" id="SSF54211">
    <property type="entry name" value="Ribosomal protein S5 domain 2-like"/>
    <property type="match status" value="1"/>
</dbReference>
<name>A0A0S7BHX1_9CHLR</name>
<dbReference type="RefSeq" id="WP_075074511.1">
    <property type="nucleotide sequence ID" value="NZ_DF967972.1"/>
</dbReference>
<dbReference type="InterPro" id="IPR005517">
    <property type="entry name" value="Transl_elong_EFG/EF2_IV"/>
</dbReference>
<keyword evidence="4 6" id="KW-0648">Protein biosynthesis</keyword>
<accession>A0A0S7BHX1</accession>
<dbReference type="PRINTS" id="PR00315">
    <property type="entry name" value="ELONGATNFCT"/>
</dbReference>
<dbReference type="Pfam" id="PF00679">
    <property type="entry name" value="EFG_C"/>
    <property type="match status" value="1"/>
</dbReference>
<dbReference type="InterPro" id="IPR009022">
    <property type="entry name" value="EFG_III"/>
</dbReference>
<dbReference type="Gene3D" id="3.30.70.240">
    <property type="match status" value="1"/>
</dbReference>
<dbReference type="Pfam" id="PF14492">
    <property type="entry name" value="EFG_III"/>
    <property type="match status" value="1"/>
</dbReference>
<dbReference type="HAMAP" id="MF_00054_B">
    <property type="entry name" value="EF_G_EF_2_B"/>
    <property type="match status" value="1"/>
</dbReference>
<evidence type="ECO:0000256" key="6">
    <source>
        <dbReference type="HAMAP-Rule" id="MF_00054"/>
    </source>
</evidence>
<dbReference type="GO" id="GO:0005737">
    <property type="term" value="C:cytoplasm"/>
    <property type="evidence" value="ECO:0007669"/>
    <property type="project" value="UniProtKB-SubCell"/>
</dbReference>
<dbReference type="AlphaFoldDB" id="A0A0S7BHX1"/>
<dbReference type="SUPFAM" id="SSF54980">
    <property type="entry name" value="EF-G C-terminal domain-like"/>
    <property type="match status" value="2"/>
</dbReference>
<dbReference type="Gene3D" id="3.30.70.870">
    <property type="entry name" value="Elongation Factor G (Translational Gtpase), domain 3"/>
    <property type="match status" value="1"/>
</dbReference>
<dbReference type="InterPro" id="IPR027417">
    <property type="entry name" value="P-loop_NTPase"/>
</dbReference>
<keyword evidence="10" id="KW-1185">Reference proteome</keyword>
<dbReference type="InterPro" id="IPR020568">
    <property type="entry name" value="Ribosomal_Su5_D2-typ_SF"/>
</dbReference>
<dbReference type="SMART" id="SM00889">
    <property type="entry name" value="EFG_IV"/>
    <property type="match status" value="1"/>
</dbReference>
<dbReference type="PANTHER" id="PTHR43261">
    <property type="entry name" value="TRANSLATION ELONGATION FACTOR G-RELATED"/>
    <property type="match status" value="1"/>
</dbReference>
<dbReference type="InterPro" id="IPR014721">
    <property type="entry name" value="Ribsml_uS5_D2-typ_fold_subgr"/>
</dbReference>
<organism evidence="9">
    <name type="scientific">Longilinea arvoryzae</name>
    <dbReference type="NCBI Taxonomy" id="360412"/>
    <lineage>
        <taxon>Bacteria</taxon>
        <taxon>Bacillati</taxon>
        <taxon>Chloroflexota</taxon>
        <taxon>Anaerolineae</taxon>
        <taxon>Anaerolineales</taxon>
        <taxon>Anaerolineaceae</taxon>
        <taxon>Longilinea</taxon>
    </lineage>
</organism>
<dbReference type="Proteomes" id="UP000055060">
    <property type="component" value="Unassembled WGS sequence"/>
</dbReference>
<dbReference type="NCBIfam" id="NF009379">
    <property type="entry name" value="PRK12740.1-3"/>
    <property type="match status" value="1"/>
</dbReference>
<dbReference type="GO" id="GO:0005525">
    <property type="term" value="F:GTP binding"/>
    <property type="evidence" value="ECO:0007669"/>
    <property type="project" value="UniProtKB-UniRule"/>
</dbReference>
<comment type="similarity">
    <text evidence="1 6">Belongs to the TRAFAC class translation factor GTPase superfamily. Classic translation factor GTPase family. EF-G/EF-2 subfamily.</text>
</comment>
<dbReference type="CDD" id="cd16262">
    <property type="entry name" value="EFG_III"/>
    <property type="match status" value="1"/>
</dbReference>
<dbReference type="InterPro" id="IPR047872">
    <property type="entry name" value="EFG_IV"/>
</dbReference>
<dbReference type="OrthoDB" id="9804431at2"/>
<dbReference type="NCBIfam" id="TIGR00231">
    <property type="entry name" value="small_GTP"/>
    <property type="match status" value="1"/>
</dbReference>
<keyword evidence="2 6" id="KW-0547">Nucleotide-binding</keyword>
<dbReference type="PROSITE" id="PS51722">
    <property type="entry name" value="G_TR_2"/>
    <property type="match status" value="1"/>
</dbReference>
<dbReference type="InterPro" id="IPR031157">
    <property type="entry name" value="G_TR_CS"/>
</dbReference>
<dbReference type="SUPFAM" id="SSF50447">
    <property type="entry name" value="Translation proteins"/>
    <property type="match status" value="1"/>
</dbReference>
<feature type="domain" description="Tr-type G" evidence="8">
    <location>
        <begin position="8"/>
        <end position="282"/>
    </location>
</feature>
<evidence type="ECO:0000256" key="2">
    <source>
        <dbReference type="ARBA" id="ARBA00022741"/>
    </source>
</evidence>
<evidence type="ECO:0000313" key="10">
    <source>
        <dbReference type="Proteomes" id="UP000055060"/>
    </source>
</evidence>
<dbReference type="FunFam" id="2.40.30.10:FF:000006">
    <property type="entry name" value="Elongation factor G"/>
    <property type="match status" value="1"/>
</dbReference>
<dbReference type="Gene3D" id="3.40.50.300">
    <property type="entry name" value="P-loop containing nucleotide triphosphate hydrolases"/>
    <property type="match status" value="1"/>
</dbReference>
<keyword evidence="3 6" id="KW-0251">Elongation factor</keyword>
<dbReference type="CDD" id="cd01434">
    <property type="entry name" value="EFG_mtEFG1_IV"/>
    <property type="match status" value="1"/>
</dbReference>
<evidence type="ECO:0000256" key="3">
    <source>
        <dbReference type="ARBA" id="ARBA00022768"/>
    </source>
</evidence>
<dbReference type="FunFam" id="3.30.70.240:FF:000001">
    <property type="entry name" value="Elongation factor G"/>
    <property type="match status" value="1"/>
</dbReference>
<dbReference type="SUPFAM" id="SSF52540">
    <property type="entry name" value="P-loop containing nucleoside triphosphate hydrolases"/>
    <property type="match status" value="1"/>
</dbReference>
<feature type="binding site" evidence="6">
    <location>
        <begin position="17"/>
        <end position="24"/>
    </location>
    <ligand>
        <name>GTP</name>
        <dbReference type="ChEBI" id="CHEBI:37565"/>
    </ligand>
</feature>
<evidence type="ECO:0000256" key="4">
    <source>
        <dbReference type="ARBA" id="ARBA00022917"/>
    </source>
</evidence>
<dbReference type="Pfam" id="PF00009">
    <property type="entry name" value="GTP_EFTU"/>
    <property type="match status" value="1"/>
</dbReference>
<dbReference type="CDD" id="cd03713">
    <property type="entry name" value="EFG_mtEFG_C"/>
    <property type="match status" value="1"/>
</dbReference>
<feature type="binding site" evidence="6">
    <location>
        <begin position="135"/>
        <end position="138"/>
    </location>
    <ligand>
        <name>GTP</name>
        <dbReference type="ChEBI" id="CHEBI:37565"/>
    </ligand>
</feature>
<dbReference type="Pfam" id="PF22042">
    <property type="entry name" value="EF-G_D2"/>
    <property type="match status" value="1"/>
</dbReference>
<dbReference type="InterPro" id="IPR035649">
    <property type="entry name" value="EFG_V"/>
</dbReference>
<reference evidence="9" key="1">
    <citation type="submission" date="2015-07" db="EMBL/GenBank/DDBJ databases">
        <title>Draft Genome Sequences of Anaerolinea thermolimosa IMO-1, Bellilinea caldifistulae GOMI-1, Leptolinea tardivitalis YMTK-2, Levilinea saccharolytica KIBI-1,Longilinea arvoryzae KOME-1, Previously Described as Members of the Anaerolineaceae (Chloroflexi).</title>
        <authorList>
            <person name="Sekiguchi Y."/>
            <person name="Ohashi A."/>
            <person name="Matsuura N."/>
            <person name="Tourlousse M.D."/>
        </authorList>
    </citation>
    <scope>NUCLEOTIDE SEQUENCE [LARGE SCALE GENOMIC DNA]</scope>
    <source>
        <strain evidence="9">KOME-1</strain>
    </source>
</reference>
<dbReference type="SMART" id="SM00838">
    <property type="entry name" value="EFG_C"/>
    <property type="match status" value="1"/>
</dbReference>
<dbReference type="Pfam" id="PF03764">
    <property type="entry name" value="EFG_IV"/>
    <property type="match status" value="1"/>
</dbReference>
<evidence type="ECO:0000259" key="8">
    <source>
        <dbReference type="PROSITE" id="PS51722"/>
    </source>
</evidence>
<dbReference type="NCBIfam" id="TIGR00484">
    <property type="entry name" value="EF-G"/>
    <property type="match status" value="1"/>
</dbReference>
<evidence type="ECO:0000256" key="5">
    <source>
        <dbReference type="ARBA" id="ARBA00023134"/>
    </source>
</evidence>
<dbReference type="PROSITE" id="PS00301">
    <property type="entry name" value="G_TR_1"/>
    <property type="match status" value="1"/>
</dbReference>
<dbReference type="InterPro" id="IPR000640">
    <property type="entry name" value="EFG_V-like"/>
</dbReference>
<dbReference type="CDD" id="cd01886">
    <property type="entry name" value="EF-G"/>
    <property type="match status" value="1"/>
</dbReference>
<dbReference type="InterPro" id="IPR005225">
    <property type="entry name" value="Small_GTP-bd"/>
</dbReference>
<evidence type="ECO:0000256" key="7">
    <source>
        <dbReference type="NCBIfam" id="TIGR00484"/>
    </source>
</evidence>
<gene>
    <name evidence="6" type="primary">fusA</name>
    <name evidence="9" type="ORF">LARV_03109</name>
</gene>
<dbReference type="InterPro" id="IPR000795">
    <property type="entry name" value="T_Tr_GTP-bd_dom"/>
</dbReference>
<dbReference type="InterPro" id="IPR004540">
    <property type="entry name" value="Transl_elong_EFG/EF2"/>
</dbReference>
<dbReference type="InterPro" id="IPR041095">
    <property type="entry name" value="EFG_II"/>
</dbReference>
<protein>
    <recommendedName>
        <fullName evidence="6 7">Elongation factor G</fullName>
        <shortName evidence="6">EF-G</shortName>
    </recommendedName>
</protein>
<keyword evidence="5 6" id="KW-0342">GTP-binding</keyword>
<dbReference type="CDD" id="cd04088">
    <property type="entry name" value="EFG_mtEFG_II"/>
    <property type="match status" value="1"/>
</dbReference>
<dbReference type="FunFam" id="3.40.50.300:FF:000029">
    <property type="entry name" value="Elongation factor G"/>
    <property type="match status" value="1"/>
</dbReference>
<dbReference type="InterPro" id="IPR009000">
    <property type="entry name" value="Transl_B-barrel_sf"/>
</dbReference>
<dbReference type="STRING" id="360412.LARV_03109"/>
<comment type="subcellular location">
    <subcellularLocation>
        <location evidence="6">Cytoplasm</location>
    </subcellularLocation>
</comment>
<dbReference type="Gene3D" id="3.30.230.10">
    <property type="match status" value="1"/>
</dbReference>
<feature type="binding site" evidence="6">
    <location>
        <begin position="81"/>
        <end position="85"/>
    </location>
    <ligand>
        <name>GTP</name>
        <dbReference type="ChEBI" id="CHEBI:37565"/>
    </ligand>
</feature>
<keyword evidence="6" id="KW-0963">Cytoplasm</keyword>
<evidence type="ECO:0000313" key="9">
    <source>
        <dbReference type="EMBL" id="GAP15325.1"/>
    </source>
</evidence>
<dbReference type="GO" id="GO:0032790">
    <property type="term" value="P:ribosome disassembly"/>
    <property type="evidence" value="ECO:0007669"/>
    <property type="project" value="TreeGrafter"/>
</dbReference>
<dbReference type="GO" id="GO:0003746">
    <property type="term" value="F:translation elongation factor activity"/>
    <property type="evidence" value="ECO:0007669"/>
    <property type="project" value="UniProtKB-UniRule"/>
</dbReference>
<sequence>MARNFPLERYRNIGIIAHIDAGKTTTTERILFYTGKTYRIGSVDDGTTVTDWMAQERERGITIVSAAVSAEWKGYQINVIDTPGHIDFTAEVQRSLRVLDGGVVVFDAVQGVEPQSETVWRQADRYGVPRICFVNKMDRVGASYDRTIESIRHRLGANPLPMQIPIGSEAGFRGAVDLLTMQAIYWEDEQGREPRFAEIPDELREEAETRRGELVEKIAENDDDLIVKYLEGETITVDELKAALRKAVIAYKASPVFCGSSLRNKGVQPVLDAVIDYLPSPVDIPPARGIRPSDDSEVECPTDDDAPLAALVFKIVTDPYVGRLAYFRVYSGKVVQGEMVYNSVKGRRERIGRLLRMYADRREDVTEVLAGDIGAVLGLKESFTGDTLCLEKSPVVLENITFPEPVISVAIEPKTTADQEKMDEALHRLSEEDPTFRVRTDETTGQTIISGMGELHLDIIVDRMLREFRVQANIGRPRVSYRETITRPAIKVNYKYAKQTGGHGQYGHVVFDMVPGEPGSGVIFENKIVGGAIPREYIPAVEKGVKEATETGVLAGYPVTDIKVTLTDGSYHEVDSSEMAFKMAAIFAFKEGFQKGAPVLLEPIMKVEVSMPNEYLGDVLGQLSARRALIEGTEMRPANAQAAHAQVPMAEMFGYATDLRSATQGRGVFTMEFDHYAPVPASVAEKILNR</sequence>